<evidence type="ECO:0000256" key="6">
    <source>
        <dbReference type="ARBA" id="ARBA00022605"/>
    </source>
</evidence>
<dbReference type="NCBIfam" id="TIGR01415">
    <property type="entry name" value="trpB_rel"/>
    <property type="match status" value="1"/>
</dbReference>
<comment type="similarity">
    <text evidence="4 12">Belongs to the TrpB family.</text>
</comment>
<dbReference type="UniPathway" id="UPA00035">
    <property type="reaction ID" value="UER00044"/>
</dbReference>
<dbReference type="OrthoDB" id="9766131at2"/>
<evidence type="ECO:0000313" key="14">
    <source>
        <dbReference type="EMBL" id="ODN30489.1"/>
    </source>
</evidence>
<feature type="domain" description="Tryptophan synthase beta chain-like PALP" evidence="13">
    <location>
        <begin position="76"/>
        <end position="405"/>
    </location>
</feature>
<proteinExistence type="inferred from homology"/>
<dbReference type="GO" id="GO:0005737">
    <property type="term" value="C:cytoplasm"/>
    <property type="evidence" value="ECO:0007669"/>
    <property type="project" value="TreeGrafter"/>
</dbReference>
<comment type="subunit">
    <text evidence="5 12">Tetramer of two alpha and two beta chains.</text>
</comment>
<evidence type="ECO:0000256" key="2">
    <source>
        <dbReference type="ARBA" id="ARBA00002786"/>
    </source>
</evidence>
<dbReference type="InterPro" id="IPR023026">
    <property type="entry name" value="Trp_synth_beta/beta-like"/>
</dbReference>
<evidence type="ECO:0000256" key="9">
    <source>
        <dbReference type="ARBA" id="ARBA00023141"/>
    </source>
</evidence>
<dbReference type="EC" id="4.2.1.20" evidence="12"/>
<dbReference type="InterPro" id="IPR001926">
    <property type="entry name" value="TrpB-like_PALP"/>
</dbReference>
<evidence type="ECO:0000256" key="4">
    <source>
        <dbReference type="ARBA" id="ARBA00009982"/>
    </source>
</evidence>
<evidence type="ECO:0000256" key="10">
    <source>
        <dbReference type="ARBA" id="ARBA00023239"/>
    </source>
</evidence>
<keyword evidence="6 12" id="KW-0028">Amino-acid biosynthesis</keyword>
<keyword evidence="7 12" id="KW-0822">Tryptophan biosynthesis</keyword>
<dbReference type="InterPro" id="IPR006316">
    <property type="entry name" value="Trp_synth_b-like"/>
</dbReference>
<feature type="modified residue" description="N6-(pyridoxal phosphate)lysine" evidence="12">
    <location>
        <position position="111"/>
    </location>
</feature>
<comment type="function">
    <text evidence="2 12">The beta subunit is responsible for the synthesis of L-tryptophan from indole and L-serine.</text>
</comment>
<dbReference type="NCBIfam" id="NF009057">
    <property type="entry name" value="PRK12391.1"/>
    <property type="match status" value="1"/>
</dbReference>
<dbReference type="SUPFAM" id="SSF53686">
    <property type="entry name" value="Tryptophan synthase beta subunit-like PLP-dependent enzymes"/>
    <property type="match status" value="1"/>
</dbReference>
<evidence type="ECO:0000256" key="3">
    <source>
        <dbReference type="ARBA" id="ARBA00004733"/>
    </source>
</evidence>
<keyword evidence="8 12" id="KW-0663">Pyridoxal phosphate</keyword>
<evidence type="ECO:0000256" key="5">
    <source>
        <dbReference type="ARBA" id="ARBA00011270"/>
    </source>
</evidence>
<gene>
    <name evidence="12" type="primary">trpB</name>
    <name evidence="14" type="ORF">A4H02_05535</name>
</gene>
<evidence type="ECO:0000256" key="1">
    <source>
        <dbReference type="ARBA" id="ARBA00001933"/>
    </source>
</evidence>
<keyword evidence="15" id="KW-1185">Reference proteome</keyword>
<comment type="catalytic activity">
    <reaction evidence="11 12">
        <text>(1S,2R)-1-C-(indol-3-yl)glycerol 3-phosphate + L-serine = D-glyceraldehyde 3-phosphate + L-tryptophan + H2O</text>
        <dbReference type="Rhea" id="RHEA:10532"/>
        <dbReference type="ChEBI" id="CHEBI:15377"/>
        <dbReference type="ChEBI" id="CHEBI:33384"/>
        <dbReference type="ChEBI" id="CHEBI:57912"/>
        <dbReference type="ChEBI" id="CHEBI:58866"/>
        <dbReference type="ChEBI" id="CHEBI:59776"/>
        <dbReference type="EC" id="4.2.1.20"/>
    </reaction>
</comment>
<dbReference type="STRING" id="1008305.A4H02_05535"/>
<accession>A0A1E3G2P8</accession>
<evidence type="ECO:0000256" key="7">
    <source>
        <dbReference type="ARBA" id="ARBA00022822"/>
    </source>
</evidence>
<comment type="cofactor">
    <cofactor evidence="1 12">
        <name>pyridoxal 5'-phosphate</name>
        <dbReference type="ChEBI" id="CHEBI:597326"/>
    </cofactor>
</comment>
<dbReference type="EMBL" id="LWAF01000006">
    <property type="protein sequence ID" value="ODN30489.1"/>
    <property type="molecule type" value="Genomic_DNA"/>
</dbReference>
<organism evidence="14 15">
    <name type="scientific">Fervidobacterium thailandense</name>
    <dbReference type="NCBI Taxonomy" id="1008305"/>
    <lineage>
        <taxon>Bacteria</taxon>
        <taxon>Thermotogati</taxon>
        <taxon>Thermotogota</taxon>
        <taxon>Thermotogae</taxon>
        <taxon>Thermotogales</taxon>
        <taxon>Fervidobacteriaceae</taxon>
        <taxon>Fervidobacterium</taxon>
    </lineage>
</organism>
<dbReference type="PIRSF" id="PIRSF001413">
    <property type="entry name" value="Trp_syn_beta"/>
    <property type="match status" value="1"/>
</dbReference>
<evidence type="ECO:0000259" key="13">
    <source>
        <dbReference type="Pfam" id="PF00291"/>
    </source>
</evidence>
<evidence type="ECO:0000256" key="12">
    <source>
        <dbReference type="HAMAP-Rule" id="MF_00133"/>
    </source>
</evidence>
<dbReference type="PIRSF" id="PIRSF500824">
    <property type="entry name" value="TrpB_prok"/>
    <property type="match status" value="1"/>
</dbReference>
<evidence type="ECO:0000256" key="8">
    <source>
        <dbReference type="ARBA" id="ARBA00022898"/>
    </source>
</evidence>
<evidence type="ECO:0000256" key="11">
    <source>
        <dbReference type="ARBA" id="ARBA00049047"/>
    </source>
</evidence>
<evidence type="ECO:0000313" key="15">
    <source>
        <dbReference type="Proteomes" id="UP000094570"/>
    </source>
</evidence>
<dbReference type="RefSeq" id="WP_069293172.1">
    <property type="nucleotide sequence ID" value="NZ_CP140110.1"/>
</dbReference>
<dbReference type="PANTHER" id="PTHR48077:SF6">
    <property type="entry name" value="TRYPTOPHAN SYNTHASE"/>
    <property type="match status" value="1"/>
</dbReference>
<protein>
    <recommendedName>
        <fullName evidence="12">Tryptophan synthase beta chain</fullName>
        <ecNumber evidence="12">4.2.1.20</ecNumber>
    </recommendedName>
</protein>
<comment type="caution">
    <text evidence="14">The sequence shown here is derived from an EMBL/GenBank/DDBJ whole genome shotgun (WGS) entry which is preliminary data.</text>
</comment>
<dbReference type="Gene3D" id="3.40.50.1100">
    <property type="match status" value="2"/>
</dbReference>
<keyword evidence="10 12" id="KW-0456">Lyase</keyword>
<dbReference type="AlphaFoldDB" id="A0A1E3G2P8"/>
<dbReference type="Proteomes" id="UP000094570">
    <property type="component" value="Unassembled WGS sequence"/>
</dbReference>
<reference evidence="15" key="1">
    <citation type="submission" date="2016-04" db="EMBL/GenBank/DDBJ databases">
        <title>The genome sequence project of a novel Fervidobacterium isolate from a hot spring in Thailand.</title>
        <authorList>
            <person name="Gonzalez J.M."/>
            <person name="Cuecas A."/>
            <person name="Kanoksilapatham W."/>
        </authorList>
    </citation>
    <scope>NUCLEOTIDE SEQUENCE [LARGE SCALE GENOMIC DNA]</scope>
    <source>
        <strain evidence="15">FC2004</strain>
    </source>
</reference>
<sequence length="415" mass="45858">MREVVYLRPEELPRYYYNVLADLPFELDPPLDPQTRQSVKPEQLLRIFPEPLVEQEVSKDRFIPIPEPVLQEYALYRPTPLIRAHRLEEYLGTKTKIYFKYEGTSPTGSHKVNTALAQAFYNKLVGTKMLVTETGAGQWGSALSYAGKKFGLKVKVFMVKVSYEQKPFRKSLMKLFGGEAIPSPSTETEIGRSFPEDHPGSLGIAISEAIHTVLQTPNAKYALGSVLNHVLLHQTIIGLELKKQLELLNIQPDVIVACHGGGSNFGGTVLPFVPDVLSGKKLRIVAVEPESCPSLTNGQYTYDFGDTAGLTPLLKMYTLGKDFVPPAIHAGGLRYHGASPIVSKLYHEKLIEAVAVSQEKVFEAARLFATLEGIVPAPESAHAIAHVIDEAKLNENKTVIFTLSGHGYFDLNAYV</sequence>
<comment type="pathway">
    <text evidence="3 12">Amino-acid biosynthesis; L-tryptophan biosynthesis; L-tryptophan from chorismate: step 5/5.</text>
</comment>
<dbReference type="PANTHER" id="PTHR48077">
    <property type="entry name" value="TRYPTOPHAN SYNTHASE-RELATED"/>
    <property type="match status" value="1"/>
</dbReference>
<dbReference type="HAMAP" id="MF_00133">
    <property type="entry name" value="Trp_synth_beta"/>
    <property type="match status" value="1"/>
</dbReference>
<dbReference type="GO" id="GO:0052684">
    <property type="term" value="F:L-serine hydro-lyase (adding indole, L-tryptophan-forming) activity"/>
    <property type="evidence" value="ECO:0007669"/>
    <property type="project" value="TreeGrafter"/>
</dbReference>
<name>A0A1E3G2P8_9BACT</name>
<dbReference type="InterPro" id="IPR036052">
    <property type="entry name" value="TrpB-like_PALP_sf"/>
</dbReference>
<dbReference type="Pfam" id="PF00291">
    <property type="entry name" value="PALP"/>
    <property type="match status" value="1"/>
</dbReference>
<keyword evidence="9 12" id="KW-0057">Aromatic amino acid biosynthesis</keyword>
<dbReference type="GO" id="GO:0030170">
    <property type="term" value="F:pyridoxal phosphate binding"/>
    <property type="evidence" value="ECO:0007669"/>
    <property type="project" value="InterPro"/>
</dbReference>
<dbReference type="GO" id="GO:0004834">
    <property type="term" value="F:tryptophan synthase activity"/>
    <property type="evidence" value="ECO:0007669"/>
    <property type="project" value="UniProtKB-UniRule"/>
</dbReference>